<evidence type="ECO:0000313" key="1">
    <source>
        <dbReference type="EMBL" id="MPC78549.1"/>
    </source>
</evidence>
<dbReference type="EMBL" id="VSRR010048722">
    <property type="protein sequence ID" value="MPC78549.1"/>
    <property type="molecule type" value="Genomic_DNA"/>
</dbReference>
<dbReference type="InterPro" id="IPR043502">
    <property type="entry name" value="DNA/RNA_pol_sf"/>
</dbReference>
<dbReference type="SUPFAM" id="SSF56672">
    <property type="entry name" value="DNA/RNA polymerases"/>
    <property type="match status" value="1"/>
</dbReference>
<dbReference type="GO" id="GO:0071897">
    <property type="term" value="P:DNA biosynthetic process"/>
    <property type="evidence" value="ECO:0007669"/>
    <property type="project" value="UniProtKB-ARBA"/>
</dbReference>
<keyword evidence="2" id="KW-1185">Reference proteome</keyword>
<name>A0A5B7I9J3_PORTR</name>
<sequence length="153" mass="17408">MAKVDLAWEVVCSPVPVGTCLQQHWREQMEVGAGELVLKTALCINLPKSDLVPSQRKQYLGMVLNSVRALVFPSPERVRRFLLVVQSFLEDRVPTVSLWRSLLGHLASLERLVPGTWVRSWSLQGCLKNYRKAVSDSPWWWVPPSQWSLADLS</sequence>
<evidence type="ECO:0000313" key="2">
    <source>
        <dbReference type="Proteomes" id="UP000324222"/>
    </source>
</evidence>
<dbReference type="Proteomes" id="UP000324222">
    <property type="component" value="Unassembled WGS sequence"/>
</dbReference>
<reference evidence="1 2" key="1">
    <citation type="submission" date="2019-05" db="EMBL/GenBank/DDBJ databases">
        <title>Another draft genome of Portunus trituberculatus and its Hox gene families provides insights of decapod evolution.</title>
        <authorList>
            <person name="Jeong J.-H."/>
            <person name="Song I."/>
            <person name="Kim S."/>
            <person name="Choi T."/>
            <person name="Kim D."/>
            <person name="Ryu S."/>
            <person name="Kim W."/>
        </authorList>
    </citation>
    <scope>NUCLEOTIDE SEQUENCE [LARGE SCALE GENOMIC DNA]</scope>
    <source>
        <tissue evidence="1">Muscle</tissue>
    </source>
</reference>
<organism evidence="1 2">
    <name type="scientific">Portunus trituberculatus</name>
    <name type="common">Swimming crab</name>
    <name type="synonym">Neptunus trituberculatus</name>
    <dbReference type="NCBI Taxonomy" id="210409"/>
    <lineage>
        <taxon>Eukaryota</taxon>
        <taxon>Metazoa</taxon>
        <taxon>Ecdysozoa</taxon>
        <taxon>Arthropoda</taxon>
        <taxon>Crustacea</taxon>
        <taxon>Multicrustacea</taxon>
        <taxon>Malacostraca</taxon>
        <taxon>Eumalacostraca</taxon>
        <taxon>Eucarida</taxon>
        <taxon>Decapoda</taxon>
        <taxon>Pleocyemata</taxon>
        <taxon>Brachyura</taxon>
        <taxon>Eubrachyura</taxon>
        <taxon>Portunoidea</taxon>
        <taxon>Portunidae</taxon>
        <taxon>Portuninae</taxon>
        <taxon>Portunus</taxon>
    </lineage>
</organism>
<dbReference type="AlphaFoldDB" id="A0A5B7I9J3"/>
<gene>
    <name evidence="1" type="ORF">E2C01_073037</name>
</gene>
<accession>A0A5B7I9J3</accession>
<comment type="caution">
    <text evidence="1">The sequence shown here is derived from an EMBL/GenBank/DDBJ whole genome shotgun (WGS) entry which is preliminary data.</text>
</comment>
<protein>
    <submittedName>
        <fullName evidence="1">Uncharacterized protein</fullName>
    </submittedName>
</protein>
<proteinExistence type="predicted"/>